<comment type="caution">
    <text evidence="2">The sequence shown here is derived from an EMBL/GenBank/DDBJ whole genome shotgun (WGS) entry which is preliminary data.</text>
</comment>
<reference evidence="2 3" key="1">
    <citation type="submission" date="2021-06" db="EMBL/GenBank/DDBJ databases">
        <title>Caerostris extrusa draft genome.</title>
        <authorList>
            <person name="Kono N."/>
            <person name="Arakawa K."/>
        </authorList>
    </citation>
    <scope>NUCLEOTIDE SEQUENCE [LARGE SCALE GENOMIC DNA]</scope>
</reference>
<name>A0AAV4VVE9_CAEEX</name>
<dbReference type="Proteomes" id="UP001054945">
    <property type="component" value="Unassembled WGS sequence"/>
</dbReference>
<protein>
    <submittedName>
        <fullName evidence="2">Uncharacterized protein</fullName>
    </submittedName>
</protein>
<organism evidence="2 3">
    <name type="scientific">Caerostris extrusa</name>
    <name type="common">Bark spider</name>
    <name type="synonym">Caerostris bankana</name>
    <dbReference type="NCBI Taxonomy" id="172846"/>
    <lineage>
        <taxon>Eukaryota</taxon>
        <taxon>Metazoa</taxon>
        <taxon>Ecdysozoa</taxon>
        <taxon>Arthropoda</taxon>
        <taxon>Chelicerata</taxon>
        <taxon>Arachnida</taxon>
        <taxon>Araneae</taxon>
        <taxon>Araneomorphae</taxon>
        <taxon>Entelegynae</taxon>
        <taxon>Araneoidea</taxon>
        <taxon>Araneidae</taxon>
        <taxon>Caerostris</taxon>
    </lineage>
</organism>
<dbReference type="AlphaFoldDB" id="A0AAV4VVE9"/>
<keyword evidence="3" id="KW-1185">Reference proteome</keyword>
<keyword evidence="1" id="KW-1133">Transmembrane helix</keyword>
<sequence>MVFTDCTYSIEELGLLRDLCLIMNNQSSIVNEFIRMDNNTQSHQTRVIYEYIKNQVNSQFDLMDLNLQVYLWDCIDGCLSSLPRYLNKLIIILTKYALCMVIAFNSGIRALN</sequence>
<keyword evidence="1" id="KW-0812">Transmembrane</keyword>
<evidence type="ECO:0000313" key="2">
    <source>
        <dbReference type="EMBL" id="GIY73835.1"/>
    </source>
</evidence>
<gene>
    <name evidence="2" type="ORF">CEXT_414621</name>
</gene>
<keyword evidence="1" id="KW-0472">Membrane</keyword>
<dbReference type="EMBL" id="BPLR01015130">
    <property type="protein sequence ID" value="GIY73835.1"/>
    <property type="molecule type" value="Genomic_DNA"/>
</dbReference>
<evidence type="ECO:0000256" key="1">
    <source>
        <dbReference type="SAM" id="Phobius"/>
    </source>
</evidence>
<proteinExistence type="predicted"/>
<evidence type="ECO:0000313" key="3">
    <source>
        <dbReference type="Proteomes" id="UP001054945"/>
    </source>
</evidence>
<feature type="transmembrane region" description="Helical" evidence="1">
    <location>
        <begin position="89"/>
        <end position="108"/>
    </location>
</feature>
<accession>A0AAV4VVE9</accession>